<protein>
    <submittedName>
        <fullName evidence="7">Cellulase</fullName>
    </submittedName>
</protein>
<evidence type="ECO:0000259" key="6">
    <source>
        <dbReference type="Pfam" id="PF18448"/>
    </source>
</evidence>
<reference evidence="7 8" key="1">
    <citation type="submission" date="2015-02" db="EMBL/GenBank/DDBJ databases">
        <authorList>
            <person name="Ju K.-S."/>
            <person name="Doroghazi J.R."/>
            <person name="Metcalf W."/>
        </authorList>
    </citation>
    <scope>NUCLEOTIDE SEQUENCE [LARGE SCALE GENOMIC DNA]</scope>
    <source>
        <strain evidence="7 8">NRRL B-16140</strain>
    </source>
</reference>
<sequence length="271" mass="30032">LGEYGLLGFDRHTGTIEQGEKLKFFEHLGYHARAKKITTMLWDNGQHFGRTSFQWQDPELFAQIRSSWTTRSGSAYSDQIFSARSSAITAKTINLNLNGTSFLGLWHGDKALVRGRDYAVDGNELTLTAGTVTRLSGSREYGTNAVLTARFSRGVPWKFYVLTYDTPVLSNSSGTTTSFAIPTTFRGDQLATMEAKYDDGANAGPQDWTSFKEFDRTFAPDYSSGATLLRAEFFSAVRDNARVTLTFHYWSGTKVTYYVTKSGSTVTGAIA</sequence>
<gene>
    <name evidence="7" type="ORF">UK23_16965</name>
</gene>
<keyword evidence="1" id="KW-0732">Signal</keyword>
<dbReference type="Pfam" id="PF03442">
    <property type="entry name" value="CBM_X2"/>
    <property type="match status" value="1"/>
</dbReference>
<dbReference type="InterPro" id="IPR014756">
    <property type="entry name" value="Ig_E-set"/>
</dbReference>
<dbReference type="Gene3D" id="2.60.40.10">
    <property type="entry name" value="Immunoglobulins"/>
    <property type="match status" value="1"/>
</dbReference>
<dbReference type="SUPFAM" id="SSF81296">
    <property type="entry name" value="E set domains"/>
    <property type="match status" value="1"/>
</dbReference>
<dbReference type="GO" id="GO:0030245">
    <property type="term" value="P:cellulose catabolic process"/>
    <property type="evidence" value="ECO:0007669"/>
    <property type="project" value="UniProtKB-KW"/>
</dbReference>
<evidence type="ECO:0000313" key="7">
    <source>
        <dbReference type="EMBL" id="KJK48469.1"/>
    </source>
</evidence>
<evidence type="ECO:0000256" key="3">
    <source>
        <dbReference type="ARBA" id="ARBA00023277"/>
    </source>
</evidence>
<feature type="domain" description="Endoglucanase B carbohydrate binding" evidence="6">
    <location>
        <begin position="165"/>
        <end position="268"/>
    </location>
</feature>
<dbReference type="Pfam" id="PF18448">
    <property type="entry name" value="CBM46"/>
    <property type="match status" value="1"/>
</dbReference>
<keyword evidence="2" id="KW-0136">Cellulose degradation</keyword>
<evidence type="ECO:0000256" key="4">
    <source>
        <dbReference type="ARBA" id="ARBA00023326"/>
    </source>
</evidence>
<name>A0A0F0GYD7_LENAE</name>
<organism evidence="7 8">
    <name type="scientific">Lentzea aerocolonigenes</name>
    <name type="common">Lechevalieria aerocolonigenes</name>
    <name type="synonym">Saccharothrix aerocolonigenes</name>
    <dbReference type="NCBI Taxonomy" id="68170"/>
    <lineage>
        <taxon>Bacteria</taxon>
        <taxon>Bacillati</taxon>
        <taxon>Actinomycetota</taxon>
        <taxon>Actinomycetes</taxon>
        <taxon>Pseudonocardiales</taxon>
        <taxon>Pseudonocardiaceae</taxon>
        <taxon>Lentzea</taxon>
    </lineage>
</organism>
<dbReference type="EMBL" id="JYJG01000105">
    <property type="protein sequence ID" value="KJK48469.1"/>
    <property type="molecule type" value="Genomic_DNA"/>
</dbReference>
<evidence type="ECO:0000256" key="1">
    <source>
        <dbReference type="ARBA" id="ARBA00022729"/>
    </source>
</evidence>
<feature type="domain" description="Carbohydrate binding X2" evidence="5">
    <location>
        <begin position="78"/>
        <end position="160"/>
    </location>
</feature>
<keyword evidence="3" id="KW-0119">Carbohydrate metabolism</keyword>
<evidence type="ECO:0000313" key="8">
    <source>
        <dbReference type="Proteomes" id="UP000033393"/>
    </source>
</evidence>
<dbReference type="InterPro" id="IPR040946">
    <property type="entry name" value="CBM46"/>
</dbReference>
<keyword evidence="8" id="KW-1185">Reference proteome</keyword>
<keyword evidence="4" id="KW-0624">Polysaccharide degradation</keyword>
<dbReference type="AlphaFoldDB" id="A0A0F0GYD7"/>
<dbReference type="RefSeq" id="WP_045312514.1">
    <property type="nucleotide sequence ID" value="NZ_JYJG01000105.1"/>
</dbReference>
<proteinExistence type="predicted"/>
<dbReference type="PATRIC" id="fig|68170.10.peg.4364"/>
<dbReference type="InterPro" id="IPR013783">
    <property type="entry name" value="Ig-like_fold"/>
</dbReference>
<dbReference type="Gene3D" id="3.20.20.80">
    <property type="entry name" value="Glycosidases"/>
    <property type="match status" value="1"/>
</dbReference>
<feature type="non-terminal residue" evidence="7">
    <location>
        <position position="1"/>
    </location>
</feature>
<dbReference type="Proteomes" id="UP000033393">
    <property type="component" value="Unassembled WGS sequence"/>
</dbReference>
<evidence type="ECO:0000256" key="2">
    <source>
        <dbReference type="ARBA" id="ARBA00023001"/>
    </source>
</evidence>
<accession>A0A0F0GYD7</accession>
<dbReference type="InterPro" id="IPR005102">
    <property type="entry name" value="Carbo-bd_X2"/>
</dbReference>
<evidence type="ECO:0000259" key="5">
    <source>
        <dbReference type="Pfam" id="PF03442"/>
    </source>
</evidence>
<comment type="caution">
    <text evidence="7">The sequence shown here is derived from an EMBL/GenBank/DDBJ whole genome shotgun (WGS) entry which is preliminary data.</text>
</comment>